<name>A0A6J5M3W5_9CAUD</name>
<sequence>MAEVTVTQEAREAAAEYLREYGPYGLRHPAWIASLLDGERDDLDLLQAFARLEQSAFAAGKRAGLMEAAEIARAETDIVDSHDPFDAGWGRGAVKIATAIEERANAD</sequence>
<accession>A0A6J5M3W5</accession>
<gene>
    <name evidence="1" type="ORF">UFOVP407_18</name>
</gene>
<reference evidence="1" key="1">
    <citation type="submission" date="2020-04" db="EMBL/GenBank/DDBJ databases">
        <authorList>
            <person name="Chiriac C."/>
            <person name="Salcher M."/>
            <person name="Ghai R."/>
            <person name="Kavagutti S V."/>
        </authorList>
    </citation>
    <scope>NUCLEOTIDE SEQUENCE</scope>
</reference>
<dbReference type="EMBL" id="LR796379">
    <property type="protein sequence ID" value="CAB4140067.1"/>
    <property type="molecule type" value="Genomic_DNA"/>
</dbReference>
<proteinExistence type="predicted"/>
<organism evidence="1">
    <name type="scientific">uncultured Caudovirales phage</name>
    <dbReference type="NCBI Taxonomy" id="2100421"/>
    <lineage>
        <taxon>Viruses</taxon>
        <taxon>Duplodnaviria</taxon>
        <taxon>Heunggongvirae</taxon>
        <taxon>Uroviricota</taxon>
        <taxon>Caudoviricetes</taxon>
        <taxon>Peduoviridae</taxon>
        <taxon>Maltschvirus</taxon>
        <taxon>Maltschvirus maltsch</taxon>
    </lineage>
</organism>
<evidence type="ECO:0000313" key="1">
    <source>
        <dbReference type="EMBL" id="CAB4140067.1"/>
    </source>
</evidence>
<protein>
    <submittedName>
        <fullName evidence="1">Uncharacterized protein</fullName>
    </submittedName>
</protein>